<feature type="domain" description="Thiamin pyrophosphokinase thiamin-binding" evidence="6">
    <location>
        <begin position="154"/>
        <end position="212"/>
    </location>
</feature>
<organism evidence="7 8">
    <name type="scientific">Dehalobacter restrictus</name>
    <dbReference type="NCBI Taxonomy" id="55583"/>
    <lineage>
        <taxon>Bacteria</taxon>
        <taxon>Bacillati</taxon>
        <taxon>Bacillota</taxon>
        <taxon>Clostridia</taxon>
        <taxon>Eubacteriales</taxon>
        <taxon>Desulfitobacteriaceae</taxon>
        <taxon>Dehalobacter</taxon>
    </lineage>
</organism>
<dbReference type="EC" id="2.7.6.2" evidence="5"/>
<dbReference type="InterPro" id="IPR006282">
    <property type="entry name" value="Thi_PPkinase"/>
</dbReference>
<evidence type="ECO:0000259" key="6">
    <source>
        <dbReference type="SMART" id="SM00983"/>
    </source>
</evidence>
<dbReference type="PANTHER" id="PTHR41299:SF1">
    <property type="entry name" value="THIAMINE PYROPHOSPHOKINASE"/>
    <property type="match status" value="1"/>
</dbReference>
<dbReference type="InterPro" id="IPR053149">
    <property type="entry name" value="TPK"/>
</dbReference>
<sequence length="219" mass="23966">MKVAVVANGEWDAAWGRGELAGNHIEMLICADGGGNKAIASDRIPDVLIGDLDSITKENLEKCIAAKTTVKQYPCEKNETDLELAVAYADTYLDSQGCFQDEIVLYAAGGKRLDHLMGNISIMIAYAEKGRRLKMKDPKSDAWVMLQGKENIKGSIGQQLSIVALSDDARVSAEGLYYQLDMLNLAHNSPRGISNVFTDKDISIEIHEGKVLIYVQMPC</sequence>
<evidence type="ECO:0000256" key="4">
    <source>
        <dbReference type="ARBA" id="ARBA00022840"/>
    </source>
</evidence>
<dbReference type="GO" id="GO:0006772">
    <property type="term" value="P:thiamine metabolic process"/>
    <property type="evidence" value="ECO:0007669"/>
    <property type="project" value="UniProtKB-UniRule"/>
</dbReference>
<dbReference type="Pfam" id="PF04263">
    <property type="entry name" value="TPK_catalytic"/>
    <property type="match status" value="1"/>
</dbReference>
<keyword evidence="3 7" id="KW-0418">Kinase</keyword>
<evidence type="ECO:0000256" key="5">
    <source>
        <dbReference type="NCBIfam" id="TIGR01378"/>
    </source>
</evidence>
<protein>
    <recommendedName>
        <fullName evidence="5">Thiamine diphosphokinase</fullName>
        <ecNumber evidence="5">2.7.6.2</ecNumber>
    </recommendedName>
</protein>
<dbReference type="NCBIfam" id="TIGR01378">
    <property type="entry name" value="thi_PPkinase"/>
    <property type="match status" value="1"/>
</dbReference>
<evidence type="ECO:0000313" key="7">
    <source>
        <dbReference type="EMBL" id="QHA00137.1"/>
    </source>
</evidence>
<proteinExistence type="predicted"/>
<gene>
    <name evidence="7" type="ORF">GQ588_05480</name>
</gene>
<evidence type="ECO:0000256" key="1">
    <source>
        <dbReference type="ARBA" id="ARBA00022679"/>
    </source>
</evidence>
<dbReference type="SUPFAM" id="SSF63999">
    <property type="entry name" value="Thiamin pyrophosphokinase, catalytic domain"/>
    <property type="match status" value="1"/>
</dbReference>
<dbReference type="InterPro" id="IPR036759">
    <property type="entry name" value="TPK_catalytic_sf"/>
</dbReference>
<dbReference type="CDD" id="cd07995">
    <property type="entry name" value="TPK"/>
    <property type="match status" value="1"/>
</dbReference>
<keyword evidence="4" id="KW-0067">ATP-binding</keyword>
<keyword evidence="1 7" id="KW-0808">Transferase</keyword>
<dbReference type="GO" id="GO:0016301">
    <property type="term" value="F:kinase activity"/>
    <property type="evidence" value="ECO:0007669"/>
    <property type="project" value="UniProtKB-KW"/>
</dbReference>
<evidence type="ECO:0000256" key="2">
    <source>
        <dbReference type="ARBA" id="ARBA00022741"/>
    </source>
</evidence>
<dbReference type="GO" id="GO:0009229">
    <property type="term" value="P:thiamine diphosphate biosynthetic process"/>
    <property type="evidence" value="ECO:0007669"/>
    <property type="project" value="InterPro"/>
</dbReference>
<dbReference type="GO" id="GO:0030975">
    <property type="term" value="F:thiamine binding"/>
    <property type="evidence" value="ECO:0007669"/>
    <property type="project" value="InterPro"/>
</dbReference>
<evidence type="ECO:0000313" key="8">
    <source>
        <dbReference type="Proteomes" id="UP000430508"/>
    </source>
</evidence>
<dbReference type="GO" id="GO:0005524">
    <property type="term" value="F:ATP binding"/>
    <property type="evidence" value="ECO:0007669"/>
    <property type="project" value="UniProtKB-KW"/>
</dbReference>
<keyword evidence="2" id="KW-0547">Nucleotide-binding</keyword>
<dbReference type="RefSeq" id="WP_019226421.1">
    <property type="nucleotide sequence ID" value="NZ_CP046996.1"/>
</dbReference>
<dbReference type="SMART" id="SM00983">
    <property type="entry name" value="TPK_B1_binding"/>
    <property type="match status" value="1"/>
</dbReference>
<dbReference type="AlphaFoldDB" id="A0A857DGV2"/>
<dbReference type="EMBL" id="CP046996">
    <property type="protein sequence ID" value="QHA00137.1"/>
    <property type="molecule type" value="Genomic_DNA"/>
</dbReference>
<reference evidence="7 8" key="1">
    <citation type="submission" date="2019-12" db="EMBL/GenBank/DDBJ databases">
        <title>Sequence classification of anaerobic respiratory reductive dehalogenases: First we see many, then we see few.</title>
        <authorList>
            <person name="Molenda O."/>
            <person name="Puentes Jacome L.A."/>
            <person name="Cao X."/>
            <person name="Nesbo C.L."/>
            <person name="Tang S."/>
            <person name="Morson N."/>
            <person name="Patron J."/>
            <person name="Lomheim L."/>
            <person name="Wishart D.S."/>
            <person name="Edwards E.A."/>
        </authorList>
    </citation>
    <scope>NUCLEOTIDE SEQUENCE [LARGE SCALE GENOMIC DNA]</scope>
    <source>
        <strain evidence="7 8">12DCA</strain>
    </source>
</reference>
<dbReference type="PANTHER" id="PTHR41299">
    <property type="entry name" value="THIAMINE PYROPHOSPHOKINASE"/>
    <property type="match status" value="1"/>
</dbReference>
<dbReference type="InterPro" id="IPR007371">
    <property type="entry name" value="TPK_catalytic"/>
</dbReference>
<dbReference type="GO" id="GO:0004788">
    <property type="term" value="F:thiamine diphosphokinase activity"/>
    <property type="evidence" value="ECO:0007669"/>
    <property type="project" value="UniProtKB-UniRule"/>
</dbReference>
<accession>A0A857DGV2</accession>
<dbReference type="Proteomes" id="UP000430508">
    <property type="component" value="Chromosome"/>
</dbReference>
<name>A0A857DGV2_9FIRM</name>
<evidence type="ECO:0000256" key="3">
    <source>
        <dbReference type="ARBA" id="ARBA00022777"/>
    </source>
</evidence>
<dbReference type="Pfam" id="PF04265">
    <property type="entry name" value="TPK_B1_binding"/>
    <property type="match status" value="1"/>
</dbReference>
<dbReference type="InterPro" id="IPR007373">
    <property type="entry name" value="Thiamin_PyroPKinase_B1-bd"/>
</dbReference>
<dbReference type="Gene3D" id="3.40.50.10240">
    <property type="entry name" value="Thiamin pyrophosphokinase, catalytic domain"/>
    <property type="match status" value="1"/>
</dbReference>